<dbReference type="RefSeq" id="XP_024741740.1">
    <property type="nucleotide sequence ID" value="XM_024871050.1"/>
</dbReference>
<dbReference type="InParanoid" id="A0A2J6TP89"/>
<feature type="transmembrane region" description="Helical" evidence="2">
    <location>
        <begin position="77"/>
        <end position="102"/>
    </location>
</feature>
<reference evidence="3 4" key="1">
    <citation type="submission" date="2016-04" db="EMBL/GenBank/DDBJ databases">
        <title>A degradative enzymes factory behind the ericoid mycorrhizal symbiosis.</title>
        <authorList>
            <consortium name="DOE Joint Genome Institute"/>
            <person name="Martino E."/>
            <person name="Morin E."/>
            <person name="Grelet G."/>
            <person name="Kuo A."/>
            <person name="Kohler A."/>
            <person name="Daghino S."/>
            <person name="Barry K."/>
            <person name="Choi C."/>
            <person name="Cichocki N."/>
            <person name="Clum A."/>
            <person name="Copeland A."/>
            <person name="Hainaut M."/>
            <person name="Haridas S."/>
            <person name="Labutti K."/>
            <person name="Lindquist E."/>
            <person name="Lipzen A."/>
            <person name="Khouja H.-R."/>
            <person name="Murat C."/>
            <person name="Ohm R."/>
            <person name="Olson A."/>
            <person name="Spatafora J."/>
            <person name="Veneault-Fourrey C."/>
            <person name="Henrissat B."/>
            <person name="Grigoriev I."/>
            <person name="Martin F."/>
            <person name="Perotto S."/>
        </authorList>
    </citation>
    <scope>NUCLEOTIDE SEQUENCE [LARGE SCALE GENOMIC DNA]</scope>
    <source>
        <strain evidence="3 4">E</strain>
    </source>
</reference>
<feature type="region of interest" description="Disordered" evidence="1">
    <location>
        <begin position="138"/>
        <end position="207"/>
    </location>
</feature>
<dbReference type="AlphaFoldDB" id="A0A2J6TP89"/>
<accession>A0A2J6TP89</accession>
<protein>
    <submittedName>
        <fullName evidence="3">Uncharacterized protein</fullName>
    </submittedName>
</protein>
<dbReference type="STRING" id="1095630.A0A2J6TP89"/>
<name>A0A2J6TP89_9HELO</name>
<evidence type="ECO:0000313" key="4">
    <source>
        <dbReference type="Proteomes" id="UP000235371"/>
    </source>
</evidence>
<evidence type="ECO:0000256" key="1">
    <source>
        <dbReference type="SAM" id="MobiDB-lite"/>
    </source>
</evidence>
<keyword evidence="2" id="KW-0812">Transmembrane</keyword>
<gene>
    <name evidence="3" type="ORF">K444DRAFT_207005</name>
</gene>
<sequence length="549" mass="60941">MRPPICKSTDTDSYCGEGTRGQRRSFLEWLDVPLYSTFITIQSLYTFLYSPESLTAEQVDFGLDFKMGVMQRSLRPIAGAVLPLRTPFMAALIALWLIWSILSLDMSRFKSSVEPEYTEVVDSIKQTAEDEAIRMALGLSPDNSDSSNSADNPVVVEVPSETPESISNTVEQPNEVKGTSTGKEGSTTTPDSASSQTGQELAGVPQQATKNITISPLPLVLYAYSESEAARPNLEFFIRHALNEAADFIFILNGHTDAAAIIPNLPNIRVVQRDNDCYDLGAYAEVLQRDDLWKGYGKFIMLNASLRGPFMPYWSDACWIDMYLRKLTEEVKLVGMTANCWPTFHMQSMIWATDSIGLSTLLFPPQQALDYLALNPVRLPPAKNKEHLPSTSAALLPSALTTRSNTNSNADSTNQPGSPDHQNHLQPEAYRYLPSIHQPPGINACFHTWDSAVAAEVSATALIKAAGYKIDVLMTAFHGIKEVERGESCEVNGDVLFEGGYFGGDISVWETGWWKTNRGMREEELKRLTGWVGERGYRSWDFCRAERGN</sequence>
<proteinExistence type="predicted"/>
<keyword evidence="2" id="KW-0472">Membrane</keyword>
<dbReference type="EMBL" id="KZ613747">
    <property type="protein sequence ID" value="PMD64836.1"/>
    <property type="molecule type" value="Genomic_DNA"/>
</dbReference>
<keyword evidence="2" id="KW-1133">Transmembrane helix</keyword>
<keyword evidence="4" id="KW-1185">Reference proteome</keyword>
<organism evidence="3 4">
    <name type="scientific">Hyaloscypha bicolor E</name>
    <dbReference type="NCBI Taxonomy" id="1095630"/>
    <lineage>
        <taxon>Eukaryota</taxon>
        <taxon>Fungi</taxon>
        <taxon>Dikarya</taxon>
        <taxon>Ascomycota</taxon>
        <taxon>Pezizomycotina</taxon>
        <taxon>Leotiomycetes</taxon>
        <taxon>Helotiales</taxon>
        <taxon>Hyaloscyphaceae</taxon>
        <taxon>Hyaloscypha</taxon>
        <taxon>Hyaloscypha bicolor</taxon>
    </lineage>
</organism>
<feature type="compositionally biased region" description="Polar residues" evidence="1">
    <location>
        <begin position="402"/>
        <end position="417"/>
    </location>
</feature>
<evidence type="ECO:0000313" key="3">
    <source>
        <dbReference type="EMBL" id="PMD64836.1"/>
    </source>
</evidence>
<dbReference type="Proteomes" id="UP000235371">
    <property type="component" value="Unassembled WGS sequence"/>
</dbReference>
<dbReference type="GeneID" id="36579132"/>
<feature type="compositionally biased region" description="Low complexity" evidence="1">
    <location>
        <begin position="140"/>
        <end position="167"/>
    </location>
</feature>
<feature type="compositionally biased region" description="Low complexity" evidence="1">
    <location>
        <begin position="177"/>
        <end position="189"/>
    </location>
</feature>
<evidence type="ECO:0000256" key="2">
    <source>
        <dbReference type="SAM" id="Phobius"/>
    </source>
</evidence>
<dbReference type="OrthoDB" id="526941at2759"/>
<feature type="compositionally biased region" description="Polar residues" evidence="1">
    <location>
        <begin position="190"/>
        <end position="199"/>
    </location>
</feature>
<feature type="region of interest" description="Disordered" evidence="1">
    <location>
        <begin position="402"/>
        <end position="425"/>
    </location>
</feature>